<dbReference type="AlphaFoldDB" id="A0AAQ4DQ90"/>
<dbReference type="EMBL" id="JARKHS020028145">
    <property type="protein sequence ID" value="KAK8764630.1"/>
    <property type="molecule type" value="Genomic_DNA"/>
</dbReference>
<protein>
    <submittedName>
        <fullName evidence="1">Uncharacterized protein</fullName>
    </submittedName>
</protein>
<name>A0AAQ4DQ90_AMBAM</name>
<evidence type="ECO:0000313" key="1">
    <source>
        <dbReference type="EMBL" id="KAK8764630.1"/>
    </source>
</evidence>
<sequence length="89" mass="10045">MSVWLVGLCGSGPSGWSDTFTDALLQPLEQLYPRVSWIHCAWMEVDEDYDIQNTVRQTDSYTLRKLGLSKENGVVVEQTPGSKPSLRRT</sequence>
<reference evidence="1 2" key="1">
    <citation type="journal article" date="2023" name="Arcadia Sci">
        <title>De novo assembly of a long-read Amblyomma americanum tick genome.</title>
        <authorList>
            <person name="Chou S."/>
            <person name="Poskanzer K.E."/>
            <person name="Rollins M."/>
            <person name="Thuy-Boun P.S."/>
        </authorList>
    </citation>
    <scope>NUCLEOTIDE SEQUENCE [LARGE SCALE GENOMIC DNA]</scope>
    <source>
        <strain evidence="1">F_SG_1</strain>
        <tissue evidence="1">Salivary glands</tissue>
    </source>
</reference>
<organism evidence="1 2">
    <name type="scientific">Amblyomma americanum</name>
    <name type="common">Lone star tick</name>
    <dbReference type="NCBI Taxonomy" id="6943"/>
    <lineage>
        <taxon>Eukaryota</taxon>
        <taxon>Metazoa</taxon>
        <taxon>Ecdysozoa</taxon>
        <taxon>Arthropoda</taxon>
        <taxon>Chelicerata</taxon>
        <taxon>Arachnida</taxon>
        <taxon>Acari</taxon>
        <taxon>Parasitiformes</taxon>
        <taxon>Ixodida</taxon>
        <taxon>Ixodoidea</taxon>
        <taxon>Ixodidae</taxon>
        <taxon>Amblyomminae</taxon>
        <taxon>Amblyomma</taxon>
    </lineage>
</organism>
<dbReference type="Proteomes" id="UP001321473">
    <property type="component" value="Unassembled WGS sequence"/>
</dbReference>
<evidence type="ECO:0000313" key="2">
    <source>
        <dbReference type="Proteomes" id="UP001321473"/>
    </source>
</evidence>
<keyword evidence="2" id="KW-1185">Reference proteome</keyword>
<gene>
    <name evidence="1" type="ORF">V5799_032759</name>
</gene>
<accession>A0AAQ4DQ90</accession>
<proteinExistence type="predicted"/>
<comment type="caution">
    <text evidence="1">The sequence shown here is derived from an EMBL/GenBank/DDBJ whole genome shotgun (WGS) entry which is preliminary data.</text>
</comment>